<keyword evidence="5" id="KW-0221">Differentiation</keyword>
<evidence type="ECO:0000256" key="2">
    <source>
        <dbReference type="ARBA" id="ARBA00022473"/>
    </source>
</evidence>
<dbReference type="GO" id="GO:0009897">
    <property type="term" value="C:external side of plasma membrane"/>
    <property type="evidence" value="ECO:0007669"/>
    <property type="project" value="TreeGrafter"/>
</dbReference>
<evidence type="ECO:0000256" key="7">
    <source>
        <dbReference type="ARBA" id="ARBA00023136"/>
    </source>
</evidence>
<dbReference type="GO" id="GO:0046875">
    <property type="term" value="F:ephrin receptor binding"/>
    <property type="evidence" value="ECO:0007669"/>
    <property type="project" value="InterPro"/>
</dbReference>
<evidence type="ECO:0000256" key="4">
    <source>
        <dbReference type="ARBA" id="ARBA00022729"/>
    </source>
</evidence>
<keyword evidence="10" id="KW-0449">Lipoprotein</keyword>
<keyword evidence="4" id="KW-0732">Signal</keyword>
<keyword evidence="6" id="KW-0524">Neurogenesis</keyword>
<keyword evidence="16" id="KW-1185">Reference proteome</keyword>
<evidence type="ECO:0000256" key="9">
    <source>
        <dbReference type="ARBA" id="ARBA00023180"/>
    </source>
</evidence>
<dbReference type="Pfam" id="PF00812">
    <property type="entry name" value="Ephrin"/>
    <property type="match status" value="1"/>
</dbReference>
<accession>A0A5J5DIA5</accession>
<name>A0A5J5DIA5_9PERO</name>
<dbReference type="GO" id="GO:0032956">
    <property type="term" value="P:regulation of actin cytoskeleton organization"/>
    <property type="evidence" value="ECO:0007669"/>
    <property type="project" value="TreeGrafter"/>
</dbReference>
<dbReference type="EMBL" id="VOFY01000005">
    <property type="protein sequence ID" value="KAA8592983.1"/>
    <property type="molecule type" value="Genomic_DNA"/>
</dbReference>
<evidence type="ECO:0000256" key="5">
    <source>
        <dbReference type="ARBA" id="ARBA00022782"/>
    </source>
</evidence>
<evidence type="ECO:0000256" key="8">
    <source>
        <dbReference type="ARBA" id="ARBA00023157"/>
    </source>
</evidence>
<dbReference type="PROSITE" id="PS51551">
    <property type="entry name" value="EPHRIN_RBD_2"/>
    <property type="match status" value="1"/>
</dbReference>
<dbReference type="PANTHER" id="PTHR11304:SF33">
    <property type="entry name" value="EPHRIN-A5"/>
    <property type="match status" value="1"/>
</dbReference>
<protein>
    <recommendedName>
        <fullName evidence="11">EPH-related receptor tyrosine kinase ligand 7</fullName>
    </recommendedName>
</protein>
<keyword evidence="7 13" id="KW-0472">Membrane</keyword>
<evidence type="ECO:0000313" key="16">
    <source>
        <dbReference type="Proteomes" id="UP000327493"/>
    </source>
</evidence>
<evidence type="ECO:0000256" key="6">
    <source>
        <dbReference type="ARBA" id="ARBA00022902"/>
    </source>
</evidence>
<comment type="similarity">
    <text evidence="12 13">Belongs to the ephrin family.</text>
</comment>
<gene>
    <name evidence="15" type="ORF">FQN60_018438</name>
</gene>
<comment type="subcellular location">
    <subcellularLocation>
        <location evidence="1">Membrane</location>
        <topology evidence="1">Lipid-anchor</topology>
        <topology evidence="1">GPI-anchor</topology>
    </subcellularLocation>
</comment>
<proteinExistence type="inferred from homology"/>
<dbReference type="GO" id="GO:0007411">
    <property type="term" value="P:axon guidance"/>
    <property type="evidence" value="ECO:0007669"/>
    <property type="project" value="TreeGrafter"/>
</dbReference>
<reference evidence="15 16" key="1">
    <citation type="submission" date="2019-08" db="EMBL/GenBank/DDBJ databases">
        <title>A chromosome-level genome assembly, high-density linkage maps, and genome scans reveal the genomic architecture of hybrid incompatibilities underlying speciation via character displacement in darters (Percidae: Etheostominae).</title>
        <authorList>
            <person name="Moran R.L."/>
            <person name="Catchen J.M."/>
            <person name="Fuller R.C."/>
        </authorList>
    </citation>
    <scope>NUCLEOTIDE SEQUENCE [LARGE SCALE GENOMIC DNA]</scope>
    <source>
        <strain evidence="15">EspeVRDwgs_2016</strain>
        <tissue evidence="15">Muscle</tissue>
    </source>
</reference>
<sequence>MYATPPLNCPRPPALLSDRQIYREEGQCVTERGVEWRQMRVEIWQSKGILILQSGEDEEETVLVGLLVHISMYSKGQWKGCKGRKDQTHAYTHTWKLPIMGIYLSIMLKDKGQYHRPMGPAKIGRPHKHPAVVCGERAVCCVGAGGPDSQLRSEDEMKETAGKECMFRDGWTQRWKAFSNCSNFRPHMSCSYSVHSSIHLLIICPERQSVTQQHQKKSGLTFFCNVSCRIQVSYLSLSFLLSVCSHSAQLKEVADGSSLGTVFHRGDYHIDVCINDYLDVYCPHYEDTVPEERTERYVLYMVNYDGYSTCDHTAKGFKRWECNRPHSPNGPLKFSEKFQLFTPFSLGFEFRPGREYYYILAGVDGCDSALPTTMMKRRHLETMIPAMNRLSLPEVMKQMLRHTCRKQVRSWLCCWSAYQHSSLYSASLCPGGH</sequence>
<dbReference type="GO" id="GO:0048013">
    <property type="term" value="P:ephrin receptor signaling pathway"/>
    <property type="evidence" value="ECO:0007669"/>
    <property type="project" value="InterPro"/>
</dbReference>
<evidence type="ECO:0000256" key="1">
    <source>
        <dbReference type="ARBA" id="ARBA00004589"/>
    </source>
</evidence>
<dbReference type="InterPro" id="IPR001799">
    <property type="entry name" value="Ephrin_RBD"/>
</dbReference>
<evidence type="ECO:0000256" key="3">
    <source>
        <dbReference type="ARBA" id="ARBA00022622"/>
    </source>
</evidence>
<feature type="domain" description="Ephrin RBD" evidence="14">
    <location>
        <begin position="248"/>
        <end position="382"/>
    </location>
</feature>
<keyword evidence="8 12" id="KW-1015">Disulfide bond</keyword>
<dbReference type="AlphaFoldDB" id="A0A5J5DIA5"/>
<dbReference type="SUPFAM" id="SSF49503">
    <property type="entry name" value="Cupredoxins"/>
    <property type="match status" value="1"/>
</dbReference>
<organism evidence="15 16">
    <name type="scientific">Etheostoma spectabile</name>
    <name type="common">orangethroat darter</name>
    <dbReference type="NCBI Taxonomy" id="54343"/>
    <lineage>
        <taxon>Eukaryota</taxon>
        <taxon>Metazoa</taxon>
        <taxon>Chordata</taxon>
        <taxon>Craniata</taxon>
        <taxon>Vertebrata</taxon>
        <taxon>Euteleostomi</taxon>
        <taxon>Actinopterygii</taxon>
        <taxon>Neopterygii</taxon>
        <taxon>Teleostei</taxon>
        <taxon>Neoteleostei</taxon>
        <taxon>Acanthomorphata</taxon>
        <taxon>Eupercaria</taxon>
        <taxon>Perciformes</taxon>
        <taxon>Percoidei</taxon>
        <taxon>Percidae</taxon>
        <taxon>Etheostomatinae</taxon>
        <taxon>Etheostoma</taxon>
    </lineage>
</organism>
<dbReference type="InterPro" id="IPR008972">
    <property type="entry name" value="Cupredoxin"/>
</dbReference>
<evidence type="ECO:0000313" key="15">
    <source>
        <dbReference type="EMBL" id="KAA8592983.1"/>
    </source>
</evidence>
<dbReference type="GO" id="GO:0022407">
    <property type="term" value="P:regulation of cell-cell adhesion"/>
    <property type="evidence" value="ECO:0007669"/>
    <property type="project" value="TreeGrafter"/>
</dbReference>
<comment type="caution">
    <text evidence="12">Lacks conserved residue(s) required for the propagation of feature annotation.</text>
</comment>
<dbReference type="Gene3D" id="2.60.40.420">
    <property type="entry name" value="Cupredoxins - blue copper proteins"/>
    <property type="match status" value="1"/>
</dbReference>
<evidence type="ECO:0000256" key="11">
    <source>
        <dbReference type="ARBA" id="ARBA00042872"/>
    </source>
</evidence>
<evidence type="ECO:0000256" key="10">
    <source>
        <dbReference type="ARBA" id="ARBA00023288"/>
    </source>
</evidence>
<dbReference type="PANTHER" id="PTHR11304">
    <property type="entry name" value="EPHRIN"/>
    <property type="match status" value="1"/>
</dbReference>
<dbReference type="InterPro" id="IPR031328">
    <property type="entry name" value="Ephrin"/>
</dbReference>
<keyword evidence="9" id="KW-0325">Glycoprotein</keyword>
<evidence type="ECO:0000256" key="13">
    <source>
        <dbReference type="RuleBase" id="RU004375"/>
    </source>
</evidence>
<dbReference type="CDD" id="cd10425">
    <property type="entry name" value="Ephrin-A_Ectodomain"/>
    <property type="match status" value="1"/>
</dbReference>
<keyword evidence="3" id="KW-0336">GPI-anchor</keyword>
<dbReference type="Proteomes" id="UP000327493">
    <property type="component" value="Chromosome 5"/>
</dbReference>
<keyword evidence="2" id="KW-0217">Developmental protein</keyword>
<comment type="caution">
    <text evidence="15">The sequence shown here is derived from an EMBL/GenBank/DDBJ whole genome shotgun (WGS) entry which is preliminary data.</text>
</comment>
<dbReference type="PRINTS" id="PR01347">
    <property type="entry name" value="EPHRIN"/>
</dbReference>
<evidence type="ECO:0000259" key="14">
    <source>
        <dbReference type="PROSITE" id="PS51551"/>
    </source>
</evidence>
<feature type="disulfide bond" evidence="12">
    <location>
        <begin position="282"/>
        <end position="322"/>
    </location>
</feature>
<dbReference type="InterPro" id="IPR034252">
    <property type="entry name" value="Ephrin-A_Ecto"/>
</dbReference>
<evidence type="ECO:0000256" key="12">
    <source>
        <dbReference type="PROSITE-ProRule" id="PRU00884"/>
    </source>
</evidence>